<name>A0A448TSK4_9PAST</name>
<dbReference type="Proteomes" id="UP000279799">
    <property type="component" value="Chromosome"/>
</dbReference>
<keyword evidence="2" id="KW-0812">Transmembrane</keyword>
<protein>
    <submittedName>
        <fullName evidence="3">Uncharacterized protein</fullName>
    </submittedName>
</protein>
<evidence type="ECO:0000313" key="4">
    <source>
        <dbReference type="Proteomes" id="UP000279799"/>
    </source>
</evidence>
<keyword evidence="2" id="KW-0472">Membrane</keyword>
<evidence type="ECO:0000313" key="3">
    <source>
        <dbReference type="EMBL" id="VEJ08801.1"/>
    </source>
</evidence>
<dbReference type="EMBL" id="LR134510">
    <property type="protein sequence ID" value="VEJ08801.1"/>
    <property type="molecule type" value="Genomic_DNA"/>
</dbReference>
<evidence type="ECO:0000256" key="1">
    <source>
        <dbReference type="SAM" id="MobiDB-lite"/>
    </source>
</evidence>
<proteinExistence type="predicted"/>
<feature type="region of interest" description="Disordered" evidence="1">
    <location>
        <begin position="89"/>
        <end position="118"/>
    </location>
</feature>
<dbReference type="AlphaFoldDB" id="A0A448TSK4"/>
<organism evidence="3 4">
    <name type="scientific">Actinobacillus delphinicola</name>
    <dbReference type="NCBI Taxonomy" id="51161"/>
    <lineage>
        <taxon>Bacteria</taxon>
        <taxon>Pseudomonadati</taxon>
        <taxon>Pseudomonadota</taxon>
        <taxon>Gammaproteobacteria</taxon>
        <taxon>Pasteurellales</taxon>
        <taxon>Pasteurellaceae</taxon>
        <taxon>Actinobacillus</taxon>
    </lineage>
</organism>
<keyword evidence="4" id="KW-1185">Reference proteome</keyword>
<dbReference type="RefSeq" id="WP_126598182.1">
    <property type="nucleotide sequence ID" value="NZ_LR134510.1"/>
</dbReference>
<evidence type="ECO:0000256" key="2">
    <source>
        <dbReference type="SAM" id="Phobius"/>
    </source>
</evidence>
<feature type="compositionally biased region" description="Basic and acidic residues" evidence="1">
    <location>
        <begin position="108"/>
        <end position="118"/>
    </location>
</feature>
<reference evidence="3 4" key="1">
    <citation type="submission" date="2018-12" db="EMBL/GenBank/DDBJ databases">
        <authorList>
            <consortium name="Pathogen Informatics"/>
        </authorList>
    </citation>
    <scope>NUCLEOTIDE SEQUENCE [LARGE SCALE GENOMIC DNA]</scope>
    <source>
        <strain evidence="3 4">NCTC12871</strain>
    </source>
</reference>
<dbReference type="KEGG" id="adp:NCTC12871_00216"/>
<keyword evidence="2" id="KW-1133">Transmembrane helix</keyword>
<sequence length="139" mass="16558">MRMFKQVKSALIWYYLFRFRRRVSIIILLLLFAFFANSIYGDVVNYLTLTKQLYLLKYALLTKWVIILGSLFAVIYSIINLFKNIGKKKTPVDKKKLPITPMMSPQEQRLREKPQLRSRADQLIARKAEEKRRKNNSLN</sequence>
<feature type="transmembrane region" description="Helical" evidence="2">
    <location>
        <begin position="65"/>
        <end position="82"/>
    </location>
</feature>
<gene>
    <name evidence="3" type="ORF">NCTC12871_00216</name>
</gene>
<accession>A0A448TSK4</accession>